<dbReference type="EMBL" id="MSZX01000002">
    <property type="protein sequence ID" value="OPA80162.1"/>
    <property type="molecule type" value="Genomic_DNA"/>
</dbReference>
<dbReference type="Gene3D" id="3.90.550.10">
    <property type="entry name" value="Spore Coat Polysaccharide Biosynthesis Protein SpsA, Chain A"/>
    <property type="match status" value="1"/>
</dbReference>
<dbReference type="InterPro" id="IPR001173">
    <property type="entry name" value="Glyco_trans_2-like"/>
</dbReference>
<dbReference type="PANTHER" id="PTHR43179">
    <property type="entry name" value="RHAMNOSYLTRANSFERASE WBBL"/>
    <property type="match status" value="1"/>
</dbReference>
<gene>
    <name evidence="2" type="ORF">BVG16_05295</name>
</gene>
<dbReference type="CDD" id="cd04186">
    <property type="entry name" value="GT_2_like_c"/>
    <property type="match status" value="1"/>
</dbReference>
<evidence type="ECO:0000313" key="3">
    <source>
        <dbReference type="Proteomes" id="UP000190188"/>
    </source>
</evidence>
<dbReference type="Proteomes" id="UP000190188">
    <property type="component" value="Unassembled WGS sequence"/>
</dbReference>
<dbReference type="STRING" id="1324314.BVG16_05295"/>
<dbReference type="SUPFAM" id="SSF53448">
    <property type="entry name" value="Nucleotide-diphospho-sugar transferases"/>
    <property type="match status" value="1"/>
</dbReference>
<dbReference type="Pfam" id="PF00535">
    <property type="entry name" value="Glycos_transf_2"/>
    <property type="match status" value="1"/>
</dbReference>
<organism evidence="2 3">
    <name type="scientific">Paenibacillus selenitireducens</name>
    <dbReference type="NCBI Taxonomy" id="1324314"/>
    <lineage>
        <taxon>Bacteria</taxon>
        <taxon>Bacillati</taxon>
        <taxon>Bacillota</taxon>
        <taxon>Bacilli</taxon>
        <taxon>Bacillales</taxon>
        <taxon>Paenibacillaceae</taxon>
        <taxon>Paenibacillus</taxon>
    </lineage>
</organism>
<accession>A0A1T2XK17</accession>
<dbReference type="OrthoDB" id="8936324at2"/>
<keyword evidence="3" id="KW-1185">Reference proteome</keyword>
<dbReference type="InterPro" id="IPR029044">
    <property type="entry name" value="Nucleotide-diphossugar_trans"/>
</dbReference>
<evidence type="ECO:0000259" key="1">
    <source>
        <dbReference type="Pfam" id="PF00535"/>
    </source>
</evidence>
<dbReference type="PANTHER" id="PTHR43179:SF7">
    <property type="entry name" value="RHAMNOSYLTRANSFERASE WBBL"/>
    <property type="match status" value="1"/>
</dbReference>
<proteinExistence type="predicted"/>
<dbReference type="AlphaFoldDB" id="A0A1T2XK17"/>
<dbReference type="RefSeq" id="WP_078497510.1">
    <property type="nucleotide sequence ID" value="NZ_MSZX01000002.1"/>
</dbReference>
<evidence type="ECO:0000313" key="2">
    <source>
        <dbReference type="EMBL" id="OPA80162.1"/>
    </source>
</evidence>
<name>A0A1T2XK17_9BACL</name>
<comment type="caution">
    <text evidence="2">The sequence shown here is derived from an EMBL/GenBank/DDBJ whole genome shotgun (WGS) entry which is preliminary data.</text>
</comment>
<sequence length="449" mass="51629">MPSTKTKHAKHTQTRYHAGYEVGYREGLQAGNARYKTLFEGTSIVIPTFNKVDLLRQCLESIRQYTDVPYEIIVVDNASTDGTREYLKSLGRGIRYQIEDFNRGFAGAVNKGLMMAHGKTIVLLNNDIIVTKNWLSNMLACLHSDSNIGLVGPNTNYVGGEQLISVSYKTIEEMHAFAHQYNVSDSGKWQRIDRLVGFCLLFHRSLLEQTGYLDEGYEVGNFEDDDWVIRVRIQNKALVIAGDTFIHHFGSQSMRELGTQFFTVNNRNQDFFHQKWGNPYELVYQAQQLAPRPSLHAEACSIQAFYPTHMIVKGIGPQLYWVEQGMRHPFHAETGHAYPYTQISQLELRQWRKGEEVSFEDVIAKWNRSAMHPSSPEAMQHNTGVIVEDVHGVLYQLNHTYRRRLINAYAASQWHLQSRPRSTWSDEQLNLYIEGFPIIAPPQLRNMEL</sequence>
<reference evidence="2 3" key="1">
    <citation type="submission" date="2017-01" db="EMBL/GenBank/DDBJ databases">
        <title>Genome analysis of Paenibacillus selenitrireducens ES3-24.</title>
        <authorList>
            <person name="Xu D."/>
            <person name="Yao R."/>
            <person name="Zheng S."/>
        </authorList>
    </citation>
    <scope>NUCLEOTIDE SEQUENCE [LARGE SCALE GENOMIC DNA]</scope>
    <source>
        <strain evidence="2 3">ES3-24</strain>
    </source>
</reference>
<protein>
    <recommendedName>
        <fullName evidence="1">Glycosyltransferase 2-like domain-containing protein</fullName>
    </recommendedName>
</protein>
<feature type="domain" description="Glycosyltransferase 2-like" evidence="1">
    <location>
        <begin position="43"/>
        <end position="208"/>
    </location>
</feature>